<evidence type="ECO:0000259" key="4">
    <source>
        <dbReference type="Pfam" id="PF07687"/>
    </source>
</evidence>
<feature type="binding site" evidence="2">
    <location>
        <position position="155"/>
    </location>
    <ligand>
        <name>Mn(2+)</name>
        <dbReference type="ChEBI" id="CHEBI:29035"/>
        <label>2</label>
    </ligand>
</feature>
<dbReference type="Proteomes" id="UP000469430">
    <property type="component" value="Unassembled WGS sequence"/>
</dbReference>
<dbReference type="PANTHER" id="PTHR11014">
    <property type="entry name" value="PEPTIDASE M20 FAMILY MEMBER"/>
    <property type="match status" value="1"/>
</dbReference>
<evidence type="ECO:0000256" key="2">
    <source>
        <dbReference type="PIRSR" id="PIRSR005962-1"/>
    </source>
</evidence>
<dbReference type="GO" id="GO:0046872">
    <property type="term" value="F:metal ion binding"/>
    <property type="evidence" value="ECO:0007669"/>
    <property type="project" value="UniProtKB-KW"/>
</dbReference>
<evidence type="ECO:0000256" key="1">
    <source>
        <dbReference type="ARBA" id="ARBA00022801"/>
    </source>
</evidence>
<feature type="chain" id="PRO_5026227667" evidence="3">
    <location>
        <begin position="27"/>
        <end position="464"/>
    </location>
</feature>
<keyword evidence="1 5" id="KW-0378">Hydrolase</keyword>
<dbReference type="AlphaFoldDB" id="A0A6I4TUH0"/>
<dbReference type="Gene3D" id="3.40.630.10">
    <property type="entry name" value="Zn peptidases"/>
    <property type="match status" value="1"/>
</dbReference>
<protein>
    <submittedName>
        <fullName evidence="5">Amidohydrolase</fullName>
    </submittedName>
</protein>
<dbReference type="NCBIfam" id="TIGR01891">
    <property type="entry name" value="amidohydrolases"/>
    <property type="match status" value="1"/>
</dbReference>
<organism evidence="5 6">
    <name type="scientific">Croceibacterium xixiisoli</name>
    <dbReference type="NCBI Taxonomy" id="1476466"/>
    <lineage>
        <taxon>Bacteria</taxon>
        <taxon>Pseudomonadati</taxon>
        <taxon>Pseudomonadota</taxon>
        <taxon>Alphaproteobacteria</taxon>
        <taxon>Sphingomonadales</taxon>
        <taxon>Erythrobacteraceae</taxon>
        <taxon>Croceibacterium</taxon>
    </lineage>
</organism>
<feature type="signal peptide" evidence="3">
    <location>
        <begin position="1"/>
        <end position="26"/>
    </location>
</feature>
<evidence type="ECO:0000313" key="5">
    <source>
        <dbReference type="EMBL" id="MXO98860.1"/>
    </source>
</evidence>
<keyword evidence="2" id="KW-0479">Metal-binding</keyword>
<dbReference type="PANTHER" id="PTHR11014:SF63">
    <property type="entry name" value="METALLOPEPTIDASE, PUTATIVE (AFU_ORTHOLOGUE AFUA_6G09600)-RELATED"/>
    <property type="match status" value="1"/>
</dbReference>
<keyword evidence="3" id="KW-0732">Signal</keyword>
<name>A0A6I4TUH0_9SPHN</name>
<dbReference type="InterPro" id="IPR002933">
    <property type="entry name" value="Peptidase_M20"/>
</dbReference>
<dbReference type="InterPro" id="IPR011650">
    <property type="entry name" value="Peptidase_M20_dimer"/>
</dbReference>
<sequence length="464" mass="48698">MRPTLFVRRACCLATAFALIPLPALAQAPTQSEARPSVPQIDLAAAKTRLNSLLDQSYPALEALYEDIHAHPELGFQETRTAALLAGKLRAAGFEVTEGVGRTGVVGVLRNGEGPTILIRAEMDGLPMEEKTGLPYASRATQTRNGEETLVFHGCGHDLHMAWWVGAAEALAQMKDSWKGTLLFIGQPAEESLGGARGMIADGLLTRFPRPDYGFAAHVNNLPAGTIHIRPGAAGAASDSFDVTFHGRGGHGSMPSATIDPIVMGARFVNDVQTVISREKDAAAFGVLTIGAFQAGSVANIIPDNAMVKVNMRSYSADVRAQLVDGMERTARAVSSMARAEPPTITRLAGTAALINDAGMAHQAEALLRPLYGDQIHFVPPDAPPVSASEDYSEYVAAGVPSLFFSIGGYDPAVIAAAEANKTQLPVNHSPNFAPIPGPTIRAGVTALVMSVIGGVRPEAGSAQ</sequence>
<feature type="binding site" evidence="2">
    <location>
        <position position="429"/>
    </location>
    <ligand>
        <name>Mn(2+)</name>
        <dbReference type="ChEBI" id="CHEBI:29035"/>
        <label>2</label>
    </ligand>
</feature>
<feature type="binding site" evidence="2">
    <location>
        <position position="218"/>
    </location>
    <ligand>
        <name>Mn(2+)</name>
        <dbReference type="ChEBI" id="CHEBI:29035"/>
        <label>2</label>
    </ligand>
</feature>
<dbReference type="SUPFAM" id="SSF53187">
    <property type="entry name" value="Zn-dependent exopeptidases"/>
    <property type="match status" value="1"/>
</dbReference>
<dbReference type="RefSeq" id="WP_161390457.1">
    <property type="nucleotide sequence ID" value="NZ_JBHSCP010000001.1"/>
</dbReference>
<dbReference type="Pfam" id="PF01546">
    <property type="entry name" value="Peptidase_M20"/>
    <property type="match status" value="1"/>
</dbReference>
<dbReference type="EMBL" id="WTYJ01000001">
    <property type="protein sequence ID" value="MXO98860.1"/>
    <property type="molecule type" value="Genomic_DNA"/>
</dbReference>
<dbReference type="PIRSF" id="PIRSF005962">
    <property type="entry name" value="Pept_M20D_amidohydro"/>
    <property type="match status" value="1"/>
</dbReference>
<keyword evidence="6" id="KW-1185">Reference proteome</keyword>
<evidence type="ECO:0000256" key="3">
    <source>
        <dbReference type="SAM" id="SignalP"/>
    </source>
</evidence>
<dbReference type="InterPro" id="IPR017439">
    <property type="entry name" value="Amidohydrolase"/>
</dbReference>
<evidence type="ECO:0000313" key="6">
    <source>
        <dbReference type="Proteomes" id="UP000469430"/>
    </source>
</evidence>
<dbReference type="GO" id="GO:0016787">
    <property type="term" value="F:hydrolase activity"/>
    <property type="evidence" value="ECO:0007669"/>
    <property type="project" value="UniProtKB-KW"/>
</dbReference>
<comment type="caution">
    <text evidence="5">The sequence shown here is derived from an EMBL/GenBank/DDBJ whole genome shotgun (WGS) entry which is preliminary data.</text>
</comment>
<gene>
    <name evidence="5" type="ORF">GRI97_07660</name>
</gene>
<proteinExistence type="predicted"/>
<dbReference type="Gene3D" id="3.30.70.360">
    <property type="match status" value="1"/>
</dbReference>
<dbReference type="Pfam" id="PF07687">
    <property type="entry name" value="M20_dimer"/>
    <property type="match status" value="1"/>
</dbReference>
<feature type="domain" description="Peptidase M20 dimerisation" evidence="4">
    <location>
        <begin position="240"/>
        <end position="331"/>
    </location>
</feature>
<dbReference type="SUPFAM" id="SSF55031">
    <property type="entry name" value="Bacterial exopeptidase dimerisation domain"/>
    <property type="match status" value="1"/>
</dbReference>
<keyword evidence="2" id="KW-0464">Manganese</keyword>
<feature type="binding site" evidence="2">
    <location>
        <position position="157"/>
    </location>
    <ligand>
        <name>Mn(2+)</name>
        <dbReference type="ChEBI" id="CHEBI:29035"/>
        <label>2</label>
    </ligand>
</feature>
<comment type="cofactor">
    <cofactor evidence="2">
        <name>Mn(2+)</name>
        <dbReference type="ChEBI" id="CHEBI:29035"/>
    </cofactor>
    <text evidence="2">The Mn(2+) ion enhances activity.</text>
</comment>
<accession>A0A6I4TUH0</accession>
<dbReference type="OrthoDB" id="9777385at2"/>
<feature type="binding site" evidence="2">
    <location>
        <position position="191"/>
    </location>
    <ligand>
        <name>Mn(2+)</name>
        <dbReference type="ChEBI" id="CHEBI:29035"/>
        <label>2</label>
    </ligand>
</feature>
<dbReference type="InterPro" id="IPR036264">
    <property type="entry name" value="Bact_exopeptidase_dim_dom"/>
</dbReference>
<reference evidence="5 6" key="1">
    <citation type="submission" date="2019-12" db="EMBL/GenBank/DDBJ databases">
        <title>Genomic-based taxomic classification of the family Erythrobacteraceae.</title>
        <authorList>
            <person name="Xu L."/>
        </authorList>
    </citation>
    <scope>NUCLEOTIDE SEQUENCE [LARGE SCALE GENOMIC DNA]</scope>
    <source>
        <strain evidence="5 6">S36</strain>
    </source>
</reference>